<protein>
    <submittedName>
        <fullName evidence="1">Uncharacterized protein</fullName>
    </submittedName>
</protein>
<dbReference type="AlphaFoldDB" id="F2L2A7"/>
<organism evidence="1 2">
    <name type="scientific">Thermoproteus uzoniensis (strain 768-20)</name>
    <dbReference type="NCBI Taxonomy" id="999630"/>
    <lineage>
        <taxon>Archaea</taxon>
        <taxon>Thermoproteota</taxon>
        <taxon>Thermoprotei</taxon>
        <taxon>Thermoproteales</taxon>
        <taxon>Thermoproteaceae</taxon>
        <taxon>Thermoproteus</taxon>
    </lineage>
</organism>
<dbReference type="KEGG" id="tuz:TUZN_0274"/>
<sequence length="135" mass="15215">MLDKLQALVGSRGYVCSPNSLDLELSSGLFLSGSVAVLGLEGGYRCLDIGGLADALRTFAHPQTIQQSVFKTLKPPYVELYEDERKYVVMGIYDERVYMAEWSGIRLCCSWIVDIDVDRYRRSYEALADFLSREA</sequence>
<dbReference type="Proteomes" id="UP000008138">
    <property type="component" value="Chromosome"/>
</dbReference>
<dbReference type="eggNOG" id="arCOG04014">
    <property type="taxonomic scope" value="Archaea"/>
</dbReference>
<gene>
    <name evidence="1" type="ordered locus">TUZN_0274</name>
</gene>
<dbReference type="STRING" id="999630.TUZN_0274"/>
<dbReference type="HOGENOM" id="CLU_152351_0_0_2"/>
<keyword evidence="2" id="KW-1185">Reference proteome</keyword>
<reference evidence="1 2" key="1">
    <citation type="journal article" date="2011" name="J. Bacteriol.">
        <title>Complete genome sequence of the thermoacidophilic crenarchaeon Thermoproteus uzoniensis 768-20.</title>
        <authorList>
            <person name="Mardanov A.V."/>
            <person name="Gumerov V.M."/>
            <person name="Beletsky A.V."/>
            <person name="Prokofeva M.I."/>
            <person name="Bonch-Osmolovskaya E.A."/>
            <person name="Ravin N.V."/>
            <person name="Skryabin K.G."/>
        </authorList>
    </citation>
    <scope>NUCLEOTIDE SEQUENCE [LARGE SCALE GENOMIC DNA]</scope>
    <source>
        <strain evidence="1 2">768-20</strain>
    </source>
</reference>
<accession>F2L2A7</accession>
<name>F2L2A7_THEU7</name>
<evidence type="ECO:0000313" key="1">
    <source>
        <dbReference type="EMBL" id="AEA11772.1"/>
    </source>
</evidence>
<proteinExistence type="predicted"/>
<evidence type="ECO:0000313" key="2">
    <source>
        <dbReference type="Proteomes" id="UP000008138"/>
    </source>
</evidence>
<dbReference type="EMBL" id="CP002590">
    <property type="protein sequence ID" value="AEA11772.1"/>
    <property type="molecule type" value="Genomic_DNA"/>
</dbReference>
<reference key="2">
    <citation type="submission" date="2011-03" db="EMBL/GenBank/DDBJ databases">
        <title>Complete genome sequence of the thermoacidophilic crenarchaeon Thermoproteus uzoniensis 768-20.</title>
        <authorList>
            <person name="Mardanov A.V."/>
            <person name="Gumerov V.M."/>
            <person name="Beletsky A.V."/>
            <person name="Prokofeva M.I."/>
            <person name="Bonch-Osmolovskaya E.A."/>
            <person name="Ravin N.V."/>
            <person name="Skryabin K.G."/>
        </authorList>
    </citation>
    <scope>NUCLEOTIDE SEQUENCE</scope>
    <source>
        <strain>768-20</strain>
    </source>
</reference>